<reference evidence="8 9" key="1">
    <citation type="submission" date="2016-11" db="EMBL/GenBank/DDBJ databases">
        <authorList>
            <person name="Jaros S."/>
            <person name="Januszkiewicz K."/>
            <person name="Wedrychowicz H."/>
        </authorList>
    </citation>
    <scope>NUCLEOTIDE SEQUENCE [LARGE SCALE GENOMIC DNA]</scope>
    <source>
        <strain evidence="8 9">DSM 19980</strain>
    </source>
</reference>
<evidence type="ECO:0000256" key="1">
    <source>
        <dbReference type="ARBA" id="ARBA00004651"/>
    </source>
</evidence>
<evidence type="ECO:0000259" key="7">
    <source>
        <dbReference type="Pfam" id="PF00884"/>
    </source>
</evidence>
<dbReference type="AlphaFoldDB" id="A0A1M4VRT3"/>
<dbReference type="Gene3D" id="3.40.720.10">
    <property type="entry name" value="Alkaline Phosphatase, subunit A"/>
    <property type="match status" value="1"/>
</dbReference>
<keyword evidence="2" id="KW-1003">Cell membrane</keyword>
<keyword evidence="5 6" id="KW-0472">Membrane</keyword>
<dbReference type="GO" id="GO:0005886">
    <property type="term" value="C:plasma membrane"/>
    <property type="evidence" value="ECO:0007669"/>
    <property type="project" value="UniProtKB-SubCell"/>
</dbReference>
<evidence type="ECO:0000256" key="6">
    <source>
        <dbReference type="SAM" id="Phobius"/>
    </source>
</evidence>
<dbReference type="GO" id="GO:0016740">
    <property type="term" value="F:transferase activity"/>
    <property type="evidence" value="ECO:0007669"/>
    <property type="project" value="UniProtKB-KW"/>
</dbReference>
<evidence type="ECO:0000256" key="4">
    <source>
        <dbReference type="ARBA" id="ARBA00022989"/>
    </source>
</evidence>
<feature type="transmembrane region" description="Helical" evidence="6">
    <location>
        <begin position="142"/>
        <end position="166"/>
    </location>
</feature>
<dbReference type="SUPFAM" id="SSF53649">
    <property type="entry name" value="Alkaline phosphatase-like"/>
    <property type="match status" value="1"/>
</dbReference>
<feature type="transmembrane region" description="Helical" evidence="6">
    <location>
        <begin position="109"/>
        <end position="130"/>
    </location>
</feature>
<dbReference type="STRING" id="1121942.SAMN02745148_00945"/>
<dbReference type="InterPro" id="IPR050448">
    <property type="entry name" value="OpgB/LTA_synthase_biosynth"/>
</dbReference>
<keyword evidence="4 6" id="KW-1133">Transmembrane helix</keyword>
<name>A0A1M4VRT3_9GAMM</name>
<feature type="transmembrane region" description="Helical" evidence="6">
    <location>
        <begin position="63"/>
        <end position="80"/>
    </location>
</feature>
<gene>
    <name evidence="8" type="ORF">SAMN02745148_00945</name>
</gene>
<evidence type="ECO:0000256" key="5">
    <source>
        <dbReference type="ARBA" id="ARBA00023136"/>
    </source>
</evidence>
<keyword evidence="8" id="KW-0808">Transferase</keyword>
<keyword evidence="3 6" id="KW-0812">Transmembrane</keyword>
<dbReference type="PANTHER" id="PTHR47371:SF3">
    <property type="entry name" value="PHOSPHOGLYCEROL TRANSFERASE I"/>
    <property type="match status" value="1"/>
</dbReference>
<dbReference type="CDD" id="cd16015">
    <property type="entry name" value="LTA_synthase"/>
    <property type="match status" value="1"/>
</dbReference>
<evidence type="ECO:0000313" key="9">
    <source>
        <dbReference type="Proteomes" id="UP000184346"/>
    </source>
</evidence>
<dbReference type="OrthoDB" id="9760224at2"/>
<sequence length="529" mass="59146">MPISTSRVRWLMLGHLGLCLGYATTTMLALPHFLALAILVAWLVLAWGFRWGAPMYPRAPLRIWPWSLIPLALWWLSVYITDSYGRVDIGAILFHFQAGIAEHGGTGRILIAILYALAGVMMLVAFTWLVRIDHRWRLLERILMLFLLALNPLLFGFSLQGAAIVAEDGAWLDRRYVPPTIEKAPEELPNLILLYLESIEGTYADTNRFGNAYRDLAALGKRGLVFRGIRQSENTGWTMAGMIASQCGTPLMPAGLIHDNQFEPLEHVLPGVNCLGDLLSAQGYHQLFMGGASLEFAGKGLFYEDHGFDRTLGRHELERRLEDPSYVNSWGLNDDSLLDMAVEEVEALARRPGPFTFVGLTLSGHPPYGYPARACLERQGEFDGVDILYSVECSAWLTRRFIERIENRGLLENTLVVVASDHLSMKNSAWQQLIAGPRENTLIMFGNGLPRQIVYREATTMDILPTLLEAMGFTLPSHRAGLGASLLSPAQTLVERHGLEAIDERMLEERALQVRLWKETQDKPPPTSG</sequence>
<protein>
    <submittedName>
        <fullName evidence="8">Phosphoglycerol transferase</fullName>
    </submittedName>
</protein>
<dbReference type="Proteomes" id="UP000184346">
    <property type="component" value="Unassembled WGS sequence"/>
</dbReference>
<organism evidence="8 9">
    <name type="scientific">Modicisalibacter ilicicola DSM 19980</name>
    <dbReference type="NCBI Taxonomy" id="1121942"/>
    <lineage>
        <taxon>Bacteria</taxon>
        <taxon>Pseudomonadati</taxon>
        <taxon>Pseudomonadota</taxon>
        <taxon>Gammaproteobacteria</taxon>
        <taxon>Oceanospirillales</taxon>
        <taxon>Halomonadaceae</taxon>
        <taxon>Modicisalibacter</taxon>
    </lineage>
</organism>
<proteinExistence type="predicted"/>
<evidence type="ECO:0000313" key="8">
    <source>
        <dbReference type="EMBL" id="SHE71746.1"/>
    </source>
</evidence>
<evidence type="ECO:0000256" key="2">
    <source>
        <dbReference type="ARBA" id="ARBA00022475"/>
    </source>
</evidence>
<dbReference type="EMBL" id="FQUJ01000004">
    <property type="protein sequence ID" value="SHE71746.1"/>
    <property type="molecule type" value="Genomic_DNA"/>
</dbReference>
<dbReference type="InterPro" id="IPR017850">
    <property type="entry name" value="Alkaline_phosphatase_core_sf"/>
</dbReference>
<dbReference type="InterPro" id="IPR000917">
    <property type="entry name" value="Sulfatase_N"/>
</dbReference>
<accession>A0A1M4VRT3</accession>
<evidence type="ECO:0000256" key="3">
    <source>
        <dbReference type="ARBA" id="ARBA00022692"/>
    </source>
</evidence>
<dbReference type="PANTHER" id="PTHR47371">
    <property type="entry name" value="LIPOTEICHOIC ACID SYNTHASE"/>
    <property type="match status" value="1"/>
</dbReference>
<feature type="domain" description="Sulfatase N-terminal" evidence="7">
    <location>
        <begin position="189"/>
        <end position="472"/>
    </location>
</feature>
<feature type="transmembrane region" description="Helical" evidence="6">
    <location>
        <begin position="33"/>
        <end position="51"/>
    </location>
</feature>
<dbReference type="RefSeq" id="WP_072820247.1">
    <property type="nucleotide sequence ID" value="NZ_FQUJ01000004.1"/>
</dbReference>
<keyword evidence="9" id="KW-1185">Reference proteome</keyword>
<dbReference type="Pfam" id="PF00884">
    <property type="entry name" value="Sulfatase"/>
    <property type="match status" value="1"/>
</dbReference>
<comment type="subcellular location">
    <subcellularLocation>
        <location evidence="1">Cell membrane</location>
        <topology evidence="1">Multi-pass membrane protein</topology>
    </subcellularLocation>
</comment>